<name>A0A5N0ULL9_9PSEU</name>
<dbReference type="Proteomes" id="UP000319769">
    <property type="component" value="Unassembled WGS sequence"/>
</dbReference>
<feature type="region of interest" description="Disordered" evidence="1">
    <location>
        <begin position="679"/>
        <end position="701"/>
    </location>
</feature>
<dbReference type="RefSeq" id="WP_144758744.1">
    <property type="nucleotide sequence ID" value="NZ_VMNW02000141.1"/>
</dbReference>
<evidence type="ECO:0000313" key="3">
    <source>
        <dbReference type="EMBL" id="KAA9149459.1"/>
    </source>
</evidence>
<dbReference type="InterPro" id="IPR027417">
    <property type="entry name" value="P-loop_NTPase"/>
</dbReference>
<sequence>MSEPFGRGGRVPAELTSFVGRRRELAETKRLLGVSRLVTLAGMGGVGKTRLALRAAAGLRRAFPDGVWFVRLAELTDPDLLPLTIAAGLGLPREQADELAGVLEDKRLLLVLDNCEQVVAAAAAASAKLLSATLGVRILATSRQILRAEGEQVLVVPPLSVPGEHRAHGEAVALFADRASAVLPGFAVDEENRETVAGICRRLDGIPLAIELAAVRLRVLSPEQVLHRLDDRFQLLTGGNRTAAPRQQTLRATFDWSFELCTPAERSVWEAVSVLAGGFDLEAAEAVCAGDGIAVTDVLDLVAGMVDKSILQRRTGTYGRAAGYRMLGTVREYGRLKLTGSGREDEVRARHVAYWRNLAGRFRDESFGPGQLDWIERLRREHASVRDALEYCVAEPSRAGDAAEIAAALWHFWYAGGLVPEGRRWLKTALALDSTPTPVRARALAACAFMALRTGEPDVAGELLDELRALGDEPTRASLAQGAGTASFLAGDLCTGRTLLEEALAGCREAGDLLQVVTTLVLLASVAFFQEDDVGLAMAEDALRLCEKHQAHWSKTQALWAVAIHEWRRGGYERAAALLREAIALRLADSTQLAATIGALAWCAGSAERHQRAAGLLGAAQAVRRLCGARASETSPYRVFDEWCAAQARHALGPRAFDSAFQETAELSREDAISFALEEKPGKPRPAPARKPGRPGGLTRREREIAELVAEGMSNRAIAARLVIAQRTAETHVENILAKLGFTSRAQIAAWLAEHRAAGV</sequence>
<dbReference type="GO" id="GO:0043531">
    <property type="term" value="F:ADP binding"/>
    <property type="evidence" value="ECO:0007669"/>
    <property type="project" value="InterPro"/>
</dbReference>
<dbReference type="PRINTS" id="PR00038">
    <property type="entry name" value="HTHLUXR"/>
</dbReference>
<dbReference type="EMBL" id="VMNW02000141">
    <property type="protein sequence ID" value="KAA9149459.1"/>
    <property type="molecule type" value="Genomic_DNA"/>
</dbReference>
<organism evidence="3 4">
    <name type="scientific">Amycolatopsis acidicola</name>
    <dbReference type="NCBI Taxonomy" id="2596893"/>
    <lineage>
        <taxon>Bacteria</taxon>
        <taxon>Bacillati</taxon>
        <taxon>Actinomycetota</taxon>
        <taxon>Actinomycetes</taxon>
        <taxon>Pseudonocardiales</taxon>
        <taxon>Pseudonocardiaceae</taxon>
        <taxon>Amycolatopsis</taxon>
    </lineage>
</organism>
<dbReference type="GO" id="GO:0006355">
    <property type="term" value="P:regulation of DNA-templated transcription"/>
    <property type="evidence" value="ECO:0007669"/>
    <property type="project" value="InterPro"/>
</dbReference>
<dbReference type="SUPFAM" id="SSF52540">
    <property type="entry name" value="P-loop containing nucleoside triphosphate hydrolases"/>
    <property type="match status" value="1"/>
</dbReference>
<dbReference type="InterPro" id="IPR011990">
    <property type="entry name" value="TPR-like_helical_dom_sf"/>
</dbReference>
<dbReference type="SUPFAM" id="SSF48452">
    <property type="entry name" value="TPR-like"/>
    <property type="match status" value="1"/>
</dbReference>
<dbReference type="PANTHER" id="PTHR47691:SF3">
    <property type="entry name" value="HTH-TYPE TRANSCRIPTIONAL REGULATOR RV0890C-RELATED"/>
    <property type="match status" value="1"/>
</dbReference>
<accession>A0A5N0ULL9</accession>
<dbReference type="Pfam" id="PF00196">
    <property type="entry name" value="GerE"/>
    <property type="match status" value="1"/>
</dbReference>
<dbReference type="AlphaFoldDB" id="A0A5N0ULL9"/>
<dbReference type="Gene3D" id="1.25.40.10">
    <property type="entry name" value="Tetratricopeptide repeat domain"/>
    <property type="match status" value="1"/>
</dbReference>
<dbReference type="PRINTS" id="PR00364">
    <property type="entry name" value="DISEASERSIST"/>
</dbReference>
<dbReference type="Gene3D" id="1.10.10.10">
    <property type="entry name" value="Winged helix-like DNA-binding domain superfamily/Winged helix DNA-binding domain"/>
    <property type="match status" value="1"/>
</dbReference>
<dbReference type="PANTHER" id="PTHR47691">
    <property type="entry name" value="REGULATOR-RELATED"/>
    <property type="match status" value="1"/>
</dbReference>
<dbReference type="SUPFAM" id="SSF46894">
    <property type="entry name" value="C-terminal effector domain of the bipartite response regulators"/>
    <property type="match status" value="1"/>
</dbReference>
<dbReference type="Pfam" id="PF25872">
    <property type="entry name" value="HTH_77"/>
    <property type="match status" value="1"/>
</dbReference>
<dbReference type="InterPro" id="IPR036388">
    <property type="entry name" value="WH-like_DNA-bd_sf"/>
</dbReference>
<dbReference type="GO" id="GO:0003677">
    <property type="term" value="F:DNA binding"/>
    <property type="evidence" value="ECO:0007669"/>
    <property type="project" value="InterPro"/>
</dbReference>
<dbReference type="Gene3D" id="3.40.50.300">
    <property type="entry name" value="P-loop containing nucleotide triphosphate hydrolases"/>
    <property type="match status" value="1"/>
</dbReference>
<dbReference type="SMART" id="SM00421">
    <property type="entry name" value="HTH_LUXR"/>
    <property type="match status" value="1"/>
</dbReference>
<dbReference type="OrthoDB" id="9812579at2"/>
<dbReference type="InterPro" id="IPR058852">
    <property type="entry name" value="HTH_77"/>
</dbReference>
<feature type="domain" description="HTH luxR-type" evidence="2">
    <location>
        <begin position="691"/>
        <end position="756"/>
    </location>
</feature>
<reference evidence="3" key="1">
    <citation type="submission" date="2019-09" db="EMBL/GenBank/DDBJ databases">
        <authorList>
            <person name="Teo W.F.A."/>
            <person name="Duangmal K."/>
        </authorList>
    </citation>
    <scope>NUCLEOTIDE SEQUENCE [LARGE SCALE GENOMIC DNA]</scope>
    <source>
        <strain evidence="3">K81G1</strain>
    </source>
</reference>
<protein>
    <submittedName>
        <fullName evidence="3">LuxR family transcriptional regulator</fullName>
    </submittedName>
</protein>
<dbReference type="InterPro" id="IPR000792">
    <property type="entry name" value="Tscrpt_reg_LuxR_C"/>
</dbReference>
<evidence type="ECO:0000259" key="2">
    <source>
        <dbReference type="PROSITE" id="PS50043"/>
    </source>
</evidence>
<evidence type="ECO:0000256" key="1">
    <source>
        <dbReference type="SAM" id="MobiDB-lite"/>
    </source>
</evidence>
<dbReference type="PROSITE" id="PS50043">
    <property type="entry name" value="HTH_LUXR_2"/>
    <property type="match status" value="1"/>
</dbReference>
<dbReference type="InterPro" id="IPR016032">
    <property type="entry name" value="Sig_transdc_resp-reg_C-effctor"/>
</dbReference>
<proteinExistence type="predicted"/>
<gene>
    <name evidence="3" type="ORF">FPZ12_043265</name>
</gene>
<evidence type="ECO:0000313" key="4">
    <source>
        <dbReference type="Proteomes" id="UP000319769"/>
    </source>
</evidence>
<dbReference type="InterPro" id="IPR002182">
    <property type="entry name" value="NB-ARC"/>
</dbReference>
<dbReference type="CDD" id="cd06170">
    <property type="entry name" value="LuxR_C_like"/>
    <property type="match status" value="1"/>
</dbReference>
<dbReference type="Pfam" id="PF00931">
    <property type="entry name" value="NB-ARC"/>
    <property type="match status" value="1"/>
</dbReference>
<keyword evidence="4" id="KW-1185">Reference proteome</keyword>
<comment type="caution">
    <text evidence="3">The sequence shown here is derived from an EMBL/GenBank/DDBJ whole genome shotgun (WGS) entry which is preliminary data.</text>
</comment>